<dbReference type="PROSITE" id="PS51819">
    <property type="entry name" value="VOC"/>
    <property type="match status" value="1"/>
</dbReference>
<dbReference type="InterPro" id="IPR037523">
    <property type="entry name" value="VOC_core"/>
</dbReference>
<accession>A0A1P8W9V2</accession>
<dbReference type="InterPro" id="IPR004360">
    <property type="entry name" value="Glyas_Fos-R_dOase_dom"/>
</dbReference>
<dbReference type="CDD" id="cd06587">
    <property type="entry name" value="VOC"/>
    <property type="match status" value="1"/>
</dbReference>
<dbReference type="OrthoDB" id="1177764at2"/>
<feature type="domain" description="VOC" evidence="1">
    <location>
        <begin position="2"/>
        <end position="122"/>
    </location>
</feature>
<protein>
    <submittedName>
        <fullName evidence="2">Glyoxalase-like domain protein</fullName>
    </submittedName>
</protein>
<sequence length="128" mass="14329">MKIEHTAFNVEEPVLMARWYVEHLGLQIRRRTTDAPYAHFLADDSGTVMIEIYGNRDAPLPDYRNMNPAELHLAFVSTDVAADTARLVKAGATIVADIHQLGDDTFAMLRDPWGLPLQLVKRATPMIG</sequence>
<gene>
    <name evidence="2" type="ORF">Fuma_00422</name>
</gene>
<dbReference type="STRING" id="1891926.Fuma_00422"/>
<name>A0A1P8W9V2_9PLAN</name>
<dbReference type="Proteomes" id="UP000187735">
    <property type="component" value="Chromosome"/>
</dbReference>
<organism evidence="2 3">
    <name type="scientific">Fuerstiella marisgermanici</name>
    <dbReference type="NCBI Taxonomy" id="1891926"/>
    <lineage>
        <taxon>Bacteria</taxon>
        <taxon>Pseudomonadati</taxon>
        <taxon>Planctomycetota</taxon>
        <taxon>Planctomycetia</taxon>
        <taxon>Planctomycetales</taxon>
        <taxon>Planctomycetaceae</taxon>
        <taxon>Fuerstiella</taxon>
    </lineage>
</organism>
<dbReference type="RefSeq" id="WP_077022676.1">
    <property type="nucleotide sequence ID" value="NZ_CP017641.1"/>
</dbReference>
<keyword evidence="3" id="KW-1185">Reference proteome</keyword>
<evidence type="ECO:0000313" key="3">
    <source>
        <dbReference type="Proteomes" id="UP000187735"/>
    </source>
</evidence>
<dbReference type="EMBL" id="CP017641">
    <property type="protein sequence ID" value="APZ90838.1"/>
    <property type="molecule type" value="Genomic_DNA"/>
</dbReference>
<dbReference type="Gene3D" id="3.10.180.10">
    <property type="entry name" value="2,3-Dihydroxybiphenyl 1,2-Dioxygenase, domain 1"/>
    <property type="match status" value="1"/>
</dbReference>
<reference evidence="2 3" key="1">
    <citation type="journal article" date="2016" name="Front. Microbiol.">
        <title>Fuerstia marisgermanicae gen. nov., sp. nov., an Unusual Member of the Phylum Planctomycetes from the German Wadden Sea.</title>
        <authorList>
            <person name="Kohn T."/>
            <person name="Heuer A."/>
            <person name="Jogler M."/>
            <person name="Vollmers J."/>
            <person name="Boedeker C."/>
            <person name="Bunk B."/>
            <person name="Rast P."/>
            <person name="Borchert D."/>
            <person name="Glockner I."/>
            <person name="Freese H.M."/>
            <person name="Klenk H.P."/>
            <person name="Overmann J."/>
            <person name="Kaster A.K."/>
            <person name="Rohde M."/>
            <person name="Wiegand S."/>
            <person name="Jogler C."/>
        </authorList>
    </citation>
    <scope>NUCLEOTIDE SEQUENCE [LARGE SCALE GENOMIC DNA]</scope>
    <source>
        <strain evidence="2 3">NH11</strain>
    </source>
</reference>
<proteinExistence type="predicted"/>
<dbReference type="Pfam" id="PF00903">
    <property type="entry name" value="Glyoxalase"/>
    <property type="match status" value="1"/>
</dbReference>
<dbReference type="AlphaFoldDB" id="A0A1P8W9V2"/>
<dbReference type="KEGG" id="fmr:Fuma_00422"/>
<evidence type="ECO:0000259" key="1">
    <source>
        <dbReference type="PROSITE" id="PS51819"/>
    </source>
</evidence>
<dbReference type="InterPro" id="IPR029068">
    <property type="entry name" value="Glyas_Bleomycin-R_OHBP_Dase"/>
</dbReference>
<evidence type="ECO:0000313" key="2">
    <source>
        <dbReference type="EMBL" id="APZ90838.1"/>
    </source>
</evidence>
<dbReference type="SUPFAM" id="SSF54593">
    <property type="entry name" value="Glyoxalase/Bleomycin resistance protein/Dihydroxybiphenyl dioxygenase"/>
    <property type="match status" value="1"/>
</dbReference>